<organism evidence="1 2">
    <name type="scientific">Hominisplanchenecus murintestinalis</name>
    <dbReference type="NCBI Taxonomy" id="2941517"/>
    <lineage>
        <taxon>Bacteria</taxon>
        <taxon>Bacillati</taxon>
        <taxon>Bacillota</taxon>
        <taxon>Clostridia</taxon>
        <taxon>Lachnospirales</taxon>
        <taxon>Lachnospiraceae</taxon>
        <taxon>Hominisplanchenecus</taxon>
    </lineage>
</organism>
<keyword evidence="2" id="KW-1185">Reference proteome</keyword>
<sequence>MALNGEMKALINAMANEVIKIYGIQIPIVNIDEVVRIMGGDVVEDSSMSGFSDGKIRKTGSERFVIEVSPFQTEERRNFTIAHELGHLFLHMGFMTNEQRWESQDDVRYYRNGNSEAEYQSNEFAAALLMPKMEYKRVMDAHTDGDLVNTSEVAKYFHVSVDAAANRGKWLGYLKW</sequence>
<comment type="caution">
    <text evidence="1">The sequence shown here is derived from an EMBL/GenBank/DDBJ whole genome shotgun (WGS) entry which is preliminary data.</text>
</comment>
<dbReference type="Proteomes" id="UP000307720">
    <property type="component" value="Unassembled WGS sequence"/>
</dbReference>
<reference evidence="1" key="1">
    <citation type="submission" date="2019-04" db="EMBL/GenBank/DDBJ databases">
        <title>Microbes associate with the intestines of laboratory mice.</title>
        <authorList>
            <person name="Navarre W."/>
            <person name="Wong E."/>
            <person name="Huang K."/>
            <person name="Tropini C."/>
            <person name="Ng K."/>
            <person name="Yu B."/>
        </authorList>
    </citation>
    <scope>NUCLEOTIDE SEQUENCE</scope>
    <source>
        <strain evidence="1">NM72_1-8</strain>
    </source>
</reference>
<proteinExistence type="predicted"/>
<protein>
    <submittedName>
        <fullName evidence="1">ImmA/IrrE family metallo-endopeptidase</fullName>
    </submittedName>
</protein>
<name>A0AC61QVG4_9FIRM</name>
<gene>
    <name evidence="1" type="ORF">E5357_15915</name>
</gene>
<evidence type="ECO:0000313" key="1">
    <source>
        <dbReference type="EMBL" id="TGX96509.1"/>
    </source>
</evidence>
<accession>A0AC61QVG4</accession>
<evidence type="ECO:0000313" key="2">
    <source>
        <dbReference type="Proteomes" id="UP000307720"/>
    </source>
</evidence>
<dbReference type="EMBL" id="SRZB01000059">
    <property type="protein sequence ID" value="TGX96509.1"/>
    <property type="molecule type" value="Genomic_DNA"/>
</dbReference>